<feature type="compositionally biased region" description="Acidic residues" evidence="1">
    <location>
        <begin position="369"/>
        <end position="392"/>
    </location>
</feature>
<reference evidence="2 3" key="1">
    <citation type="submission" date="2019-04" db="EMBL/GenBank/DDBJ databases">
        <title>Friends and foes A comparative genomics study of 23 Aspergillus species from section Flavi.</title>
        <authorList>
            <consortium name="DOE Joint Genome Institute"/>
            <person name="Kjaerbolling I."/>
            <person name="Vesth T."/>
            <person name="Frisvad J.C."/>
            <person name="Nybo J.L."/>
            <person name="Theobald S."/>
            <person name="Kildgaard S."/>
            <person name="Isbrandt T."/>
            <person name="Kuo A."/>
            <person name="Sato A."/>
            <person name="Lyhne E.K."/>
            <person name="Kogle M.E."/>
            <person name="Wiebenga A."/>
            <person name="Kun R.S."/>
            <person name="Lubbers R.J."/>
            <person name="Makela M.R."/>
            <person name="Barry K."/>
            <person name="Chovatia M."/>
            <person name="Clum A."/>
            <person name="Daum C."/>
            <person name="Haridas S."/>
            <person name="He G."/>
            <person name="LaButti K."/>
            <person name="Lipzen A."/>
            <person name="Mondo S."/>
            <person name="Riley R."/>
            <person name="Salamov A."/>
            <person name="Simmons B.A."/>
            <person name="Magnuson J.K."/>
            <person name="Henrissat B."/>
            <person name="Mortensen U.H."/>
            <person name="Larsen T.O."/>
            <person name="Devries R.P."/>
            <person name="Grigoriev I.V."/>
            <person name="Machida M."/>
            <person name="Baker S.E."/>
            <person name="Andersen M.R."/>
        </authorList>
    </citation>
    <scope>NUCLEOTIDE SEQUENCE [LARGE SCALE GENOMIC DNA]</scope>
    <source>
        <strain evidence="2 3">IBT 18842</strain>
    </source>
</reference>
<dbReference type="OrthoDB" id="2853639at2759"/>
<proteinExistence type="predicted"/>
<organism evidence="2 3">
    <name type="scientific">Aspergillus avenaceus</name>
    <dbReference type="NCBI Taxonomy" id="36643"/>
    <lineage>
        <taxon>Eukaryota</taxon>
        <taxon>Fungi</taxon>
        <taxon>Dikarya</taxon>
        <taxon>Ascomycota</taxon>
        <taxon>Pezizomycotina</taxon>
        <taxon>Eurotiomycetes</taxon>
        <taxon>Eurotiomycetidae</taxon>
        <taxon>Eurotiales</taxon>
        <taxon>Aspergillaceae</taxon>
        <taxon>Aspergillus</taxon>
        <taxon>Aspergillus subgen. Circumdati</taxon>
    </lineage>
</organism>
<feature type="region of interest" description="Disordered" evidence="1">
    <location>
        <begin position="348"/>
        <end position="392"/>
    </location>
</feature>
<evidence type="ECO:0008006" key="4">
    <source>
        <dbReference type="Google" id="ProtNLM"/>
    </source>
</evidence>
<evidence type="ECO:0000313" key="2">
    <source>
        <dbReference type="EMBL" id="KAE8155252.1"/>
    </source>
</evidence>
<gene>
    <name evidence="2" type="ORF">BDV25DRAFT_146394</name>
</gene>
<protein>
    <recommendedName>
        <fullName evidence="4">F-box domain-containing protein</fullName>
    </recommendedName>
</protein>
<evidence type="ECO:0000313" key="3">
    <source>
        <dbReference type="Proteomes" id="UP000325780"/>
    </source>
</evidence>
<dbReference type="Proteomes" id="UP000325780">
    <property type="component" value="Unassembled WGS sequence"/>
</dbReference>
<dbReference type="EMBL" id="ML742023">
    <property type="protein sequence ID" value="KAE8155252.1"/>
    <property type="molecule type" value="Genomic_DNA"/>
</dbReference>
<sequence>MSLDTLPNEILCLLPLYIDNIETFTNAAASCRRLRDCLHTAHPNTILRLAAASAPTFFSPHPHFLVTATARQVSDWALGNETRTLLLREAFQGGIDSLYEFSLEHAGLTLDDIRRTHLARFSTINPLSDKIDKMAGRQWYATPDFWNGGVSEPYTIMTEADRATFQILTYGELFGRSMDAFLQPEMNLPCFDVRTRIDYFTYCVPDWVCSSYPGFTRLSTGPYAPHLERPREGDQVALHHILHCGRWRRMWAAAIREVLGGDDAFTDEDEEDEHWRKKMLRNALQSQGLEGMQLVTLPVDRIDKDYIEKVRRMKRQIDRLDEPPPVEMLGKGTLTPVSFAPDPSNDVEIPCRDMWGPWAAFNPGAASDTDSDEESDEESDPDWELNLEVIEQ</sequence>
<accession>A0A5N6U9H1</accession>
<dbReference type="AlphaFoldDB" id="A0A5N6U9H1"/>
<name>A0A5N6U9H1_ASPAV</name>
<keyword evidence="3" id="KW-1185">Reference proteome</keyword>
<evidence type="ECO:0000256" key="1">
    <source>
        <dbReference type="SAM" id="MobiDB-lite"/>
    </source>
</evidence>